<dbReference type="GO" id="GO:0005975">
    <property type="term" value="P:carbohydrate metabolic process"/>
    <property type="evidence" value="ECO:0007669"/>
    <property type="project" value="InterPro"/>
</dbReference>
<dbReference type="PANTHER" id="PTHR43442:SF3">
    <property type="entry name" value="GLUCONOKINASE-RELATED"/>
    <property type="match status" value="1"/>
</dbReference>
<dbReference type="RefSeq" id="XP_001745363.1">
    <property type="nucleotide sequence ID" value="XM_001745311.1"/>
</dbReference>
<evidence type="ECO:0000256" key="5">
    <source>
        <dbReference type="ARBA" id="ARBA00022741"/>
    </source>
</evidence>
<dbReference type="GeneID" id="5890438"/>
<dbReference type="EC" id="2.7.1.12" evidence="3 9"/>
<keyword evidence="11" id="KW-1185">Reference proteome</keyword>
<dbReference type="eggNOG" id="KOG3354">
    <property type="taxonomic scope" value="Eukaryota"/>
</dbReference>
<dbReference type="Proteomes" id="UP000001357">
    <property type="component" value="Unassembled WGS sequence"/>
</dbReference>
<accession>A9UY10</accession>
<dbReference type="NCBIfam" id="TIGR01313">
    <property type="entry name" value="therm_gnt_kin"/>
    <property type="match status" value="1"/>
</dbReference>
<dbReference type="CDD" id="cd02021">
    <property type="entry name" value="GntK"/>
    <property type="match status" value="1"/>
</dbReference>
<comment type="catalytic activity">
    <reaction evidence="8 9">
        <text>D-gluconate + ATP = 6-phospho-D-gluconate + ADP + H(+)</text>
        <dbReference type="Rhea" id="RHEA:19433"/>
        <dbReference type="ChEBI" id="CHEBI:15378"/>
        <dbReference type="ChEBI" id="CHEBI:18391"/>
        <dbReference type="ChEBI" id="CHEBI:30616"/>
        <dbReference type="ChEBI" id="CHEBI:58759"/>
        <dbReference type="ChEBI" id="CHEBI:456216"/>
        <dbReference type="EC" id="2.7.1.12"/>
    </reaction>
</comment>
<dbReference type="STRING" id="81824.A9UY10"/>
<dbReference type="GO" id="GO:0005524">
    <property type="term" value="F:ATP binding"/>
    <property type="evidence" value="ECO:0007669"/>
    <property type="project" value="UniProtKB-KW"/>
</dbReference>
<dbReference type="PANTHER" id="PTHR43442">
    <property type="entry name" value="GLUCONOKINASE-RELATED"/>
    <property type="match status" value="1"/>
</dbReference>
<evidence type="ECO:0000256" key="6">
    <source>
        <dbReference type="ARBA" id="ARBA00022777"/>
    </source>
</evidence>
<evidence type="ECO:0000256" key="4">
    <source>
        <dbReference type="ARBA" id="ARBA00022679"/>
    </source>
</evidence>
<comment type="similarity">
    <text evidence="2 9">Belongs to the gluconokinase GntK/GntV family.</text>
</comment>
<dbReference type="AlphaFoldDB" id="A9UY10"/>
<keyword evidence="7 9" id="KW-0067">ATP-binding</keyword>
<dbReference type="InParanoid" id="A9UY10"/>
<evidence type="ECO:0000256" key="1">
    <source>
        <dbReference type="ARBA" id="ARBA00004875"/>
    </source>
</evidence>
<evidence type="ECO:0000256" key="8">
    <source>
        <dbReference type="ARBA" id="ARBA00048090"/>
    </source>
</evidence>
<gene>
    <name evidence="10" type="ORF">MONBRDRAFT_18849</name>
</gene>
<evidence type="ECO:0000256" key="7">
    <source>
        <dbReference type="ARBA" id="ARBA00022840"/>
    </source>
</evidence>
<sequence length="182" mass="19216">MAAHTSNAPGLGCKPVVVVMGVSGSGKSTVGIRLAEALHVTFVDGDHLHPAANVAKMQAGQPLTDEDRIPWLQAINQRLTAAHVDGTGLVVACSALRRAYREMLRTGLAENLVFVYLEGSPELIGSRVKQRVGHFMPVKLLDSQFATLEPPTGEPRVITCPVATPLDALVADATAHPLLATT</sequence>
<organism evidence="10 11">
    <name type="scientific">Monosiga brevicollis</name>
    <name type="common">Choanoflagellate</name>
    <dbReference type="NCBI Taxonomy" id="81824"/>
    <lineage>
        <taxon>Eukaryota</taxon>
        <taxon>Choanoflagellata</taxon>
        <taxon>Craspedida</taxon>
        <taxon>Salpingoecidae</taxon>
        <taxon>Monosiga</taxon>
    </lineage>
</organism>
<dbReference type="KEGG" id="mbr:MONBRDRAFT_18849"/>
<evidence type="ECO:0000313" key="11">
    <source>
        <dbReference type="Proteomes" id="UP000001357"/>
    </source>
</evidence>
<dbReference type="InterPro" id="IPR006001">
    <property type="entry name" value="Therm_gnt_kin"/>
</dbReference>
<name>A9UY10_MONBE</name>
<reference evidence="10 11" key="1">
    <citation type="journal article" date="2008" name="Nature">
        <title>The genome of the choanoflagellate Monosiga brevicollis and the origin of metazoans.</title>
        <authorList>
            <consortium name="JGI Sequencing"/>
            <person name="King N."/>
            <person name="Westbrook M.J."/>
            <person name="Young S.L."/>
            <person name="Kuo A."/>
            <person name="Abedin M."/>
            <person name="Chapman J."/>
            <person name="Fairclough S."/>
            <person name="Hellsten U."/>
            <person name="Isogai Y."/>
            <person name="Letunic I."/>
            <person name="Marr M."/>
            <person name="Pincus D."/>
            <person name="Putnam N."/>
            <person name="Rokas A."/>
            <person name="Wright K.J."/>
            <person name="Zuzow R."/>
            <person name="Dirks W."/>
            <person name="Good M."/>
            <person name="Goodstein D."/>
            <person name="Lemons D."/>
            <person name="Li W."/>
            <person name="Lyons J.B."/>
            <person name="Morris A."/>
            <person name="Nichols S."/>
            <person name="Richter D.J."/>
            <person name="Salamov A."/>
            <person name="Bork P."/>
            <person name="Lim W.A."/>
            <person name="Manning G."/>
            <person name="Miller W.T."/>
            <person name="McGinnis W."/>
            <person name="Shapiro H."/>
            <person name="Tjian R."/>
            <person name="Grigoriev I.V."/>
            <person name="Rokhsar D."/>
        </authorList>
    </citation>
    <scope>NUCLEOTIDE SEQUENCE [LARGE SCALE GENOMIC DNA]</scope>
    <source>
        <strain evidence="11">MX1 / ATCC 50154</strain>
    </source>
</reference>
<dbReference type="Pfam" id="PF13671">
    <property type="entry name" value="AAA_33"/>
    <property type="match status" value="1"/>
</dbReference>
<dbReference type="Gene3D" id="3.40.50.300">
    <property type="entry name" value="P-loop containing nucleotide triphosphate hydrolases"/>
    <property type="match status" value="1"/>
</dbReference>
<dbReference type="InterPro" id="IPR027417">
    <property type="entry name" value="P-loop_NTPase"/>
</dbReference>
<dbReference type="FunCoup" id="A9UY10">
    <property type="interactions" value="100"/>
</dbReference>
<dbReference type="GO" id="GO:0046316">
    <property type="term" value="F:gluconokinase activity"/>
    <property type="evidence" value="ECO:0000318"/>
    <property type="project" value="GO_Central"/>
</dbReference>
<keyword evidence="6 9" id="KW-0418">Kinase</keyword>
<keyword evidence="4 9" id="KW-0808">Transferase</keyword>
<evidence type="ECO:0000313" key="10">
    <source>
        <dbReference type="EMBL" id="EDQ89941.1"/>
    </source>
</evidence>
<keyword evidence="5 9" id="KW-0547">Nucleotide-binding</keyword>
<proteinExistence type="inferred from homology"/>
<dbReference type="OMA" id="YEGDDYH"/>
<comment type="pathway">
    <text evidence="1 9">Carbohydrate acid metabolism; D-gluconate degradation.</text>
</comment>
<protein>
    <recommendedName>
        <fullName evidence="3 9">Gluconokinase</fullName>
        <ecNumber evidence="3 9">2.7.1.12</ecNumber>
    </recommendedName>
</protein>
<dbReference type="FunFam" id="3.40.50.300:FF:000522">
    <property type="entry name" value="Gluconokinase"/>
    <property type="match status" value="1"/>
</dbReference>
<evidence type="ECO:0000256" key="2">
    <source>
        <dbReference type="ARBA" id="ARBA00008420"/>
    </source>
</evidence>
<evidence type="ECO:0000256" key="9">
    <source>
        <dbReference type="RuleBase" id="RU363066"/>
    </source>
</evidence>
<dbReference type="EMBL" id="CH991549">
    <property type="protein sequence ID" value="EDQ89941.1"/>
    <property type="molecule type" value="Genomic_DNA"/>
</dbReference>
<dbReference type="SUPFAM" id="SSF52540">
    <property type="entry name" value="P-loop containing nucleoside triphosphate hydrolases"/>
    <property type="match status" value="1"/>
</dbReference>
<dbReference type="UniPathway" id="UPA00792"/>
<evidence type="ECO:0000256" key="3">
    <source>
        <dbReference type="ARBA" id="ARBA00012054"/>
    </source>
</evidence>